<name>A0A3L6RX26_PANMI</name>
<organism evidence="1 2">
    <name type="scientific">Panicum miliaceum</name>
    <name type="common">Proso millet</name>
    <name type="synonym">Broomcorn millet</name>
    <dbReference type="NCBI Taxonomy" id="4540"/>
    <lineage>
        <taxon>Eukaryota</taxon>
        <taxon>Viridiplantae</taxon>
        <taxon>Streptophyta</taxon>
        <taxon>Embryophyta</taxon>
        <taxon>Tracheophyta</taxon>
        <taxon>Spermatophyta</taxon>
        <taxon>Magnoliopsida</taxon>
        <taxon>Liliopsida</taxon>
        <taxon>Poales</taxon>
        <taxon>Poaceae</taxon>
        <taxon>PACMAD clade</taxon>
        <taxon>Panicoideae</taxon>
        <taxon>Panicodae</taxon>
        <taxon>Paniceae</taxon>
        <taxon>Panicinae</taxon>
        <taxon>Panicum</taxon>
        <taxon>Panicum sect. Panicum</taxon>
    </lineage>
</organism>
<sequence>MEDSQFWGLYAGQSLPQVQPSFPVLSLVDPDVICFFLKEEGNNNFWMIEVNMRTKVLQSSAIYINEEEEERYSSKKTPRNFFDGHYFIPSKFSAYLEKDAITSQDLSDMMQKKVIERRAMQKRGLETQAKN</sequence>
<accession>A0A3L6RX26</accession>
<dbReference type="EMBL" id="PQIB02000006">
    <property type="protein sequence ID" value="RLN11517.1"/>
    <property type="molecule type" value="Genomic_DNA"/>
</dbReference>
<proteinExistence type="predicted"/>
<evidence type="ECO:0008006" key="3">
    <source>
        <dbReference type="Google" id="ProtNLM"/>
    </source>
</evidence>
<protein>
    <recommendedName>
        <fullName evidence="3">DUF1618 domain-containing protein</fullName>
    </recommendedName>
</protein>
<evidence type="ECO:0000313" key="1">
    <source>
        <dbReference type="EMBL" id="RLN11517.1"/>
    </source>
</evidence>
<dbReference type="Proteomes" id="UP000275267">
    <property type="component" value="Unassembled WGS sequence"/>
</dbReference>
<evidence type="ECO:0000313" key="2">
    <source>
        <dbReference type="Proteomes" id="UP000275267"/>
    </source>
</evidence>
<dbReference type="PANTHER" id="PTHR33074">
    <property type="entry name" value="EXPRESSED PROTEIN-RELATED"/>
    <property type="match status" value="1"/>
</dbReference>
<dbReference type="OrthoDB" id="690880at2759"/>
<reference evidence="2" key="1">
    <citation type="journal article" date="2019" name="Nat. Commun.">
        <title>The genome of broomcorn millet.</title>
        <authorList>
            <person name="Zou C."/>
            <person name="Miki D."/>
            <person name="Li D."/>
            <person name="Tang Q."/>
            <person name="Xiao L."/>
            <person name="Rajput S."/>
            <person name="Deng P."/>
            <person name="Jia W."/>
            <person name="Huang R."/>
            <person name="Zhang M."/>
            <person name="Sun Y."/>
            <person name="Hu J."/>
            <person name="Fu X."/>
            <person name="Schnable P.S."/>
            <person name="Li F."/>
            <person name="Zhang H."/>
            <person name="Feng B."/>
            <person name="Zhu X."/>
            <person name="Liu R."/>
            <person name="Schnable J.C."/>
            <person name="Zhu J.-K."/>
            <person name="Zhang H."/>
        </authorList>
    </citation>
    <scope>NUCLEOTIDE SEQUENCE [LARGE SCALE GENOMIC DNA]</scope>
</reference>
<dbReference type="AlphaFoldDB" id="A0A3L6RX26"/>
<dbReference type="PANTHER" id="PTHR33074:SF79">
    <property type="entry name" value="EXPRESSED PROTEIN"/>
    <property type="match status" value="1"/>
</dbReference>
<comment type="caution">
    <text evidence="1">The sequence shown here is derived from an EMBL/GenBank/DDBJ whole genome shotgun (WGS) entry which is preliminary data.</text>
</comment>
<keyword evidence="2" id="KW-1185">Reference proteome</keyword>
<gene>
    <name evidence="1" type="ORF">C2845_PM09G05670</name>
</gene>